<evidence type="ECO:0000256" key="3">
    <source>
        <dbReference type="ARBA" id="ARBA00005552"/>
    </source>
</evidence>
<dbReference type="NCBIfam" id="TIGR00838">
    <property type="entry name" value="argH"/>
    <property type="match status" value="1"/>
</dbReference>
<dbReference type="EMBL" id="BMKC01000001">
    <property type="protein sequence ID" value="GGA73130.1"/>
    <property type="molecule type" value="Genomic_DNA"/>
</dbReference>
<dbReference type="Pfam" id="PF00206">
    <property type="entry name" value="Lyase_1"/>
    <property type="match status" value="1"/>
</dbReference>
<dbReference type="PANTHER" id="PTHR43814:SF1">
    <property type="entry name" value="ARGININOSUCCINATE LYASE"/>
    <property type="match status" value="1"/>
</dbReference>
<dbReference type="InterPro" id="IPR024083">
    <property type="entry name" value="Fumarase/histidase_N"/>
</dbReference>
<keyword evidence="8" id="KW-0456">Lyase</keyword>
<keyword evidence="5" id="KW-0028">Amino-acid biosynthesis</keyword>
<dbReference type="EC" id="4.3.2.1" evidence="4 6"/>
<evidence type="ECO:0000256" key="5">
    <source>
        <dbReference type="ARBA" id="ARBA00022571"/>
    </source>
</evidence>
<dbReference type="InterPro" id="IPR022761">
    <property type="entry name" value="Fumarate_lyase_N"/>
</dbReference>
<evidence type="ECO:0000313" key="9">
    <source>
        <dbReference type="Proteomes" id="UP000623419"/>
    </source>
</evidence>
<evidence type="ECO:0000256" key="4">
    <source>
        <dbReference type="ARBA" id="ARBA00012338"/>
    </source>
</evidence>
<evidence type="ECO:0000256" key="6">
    <source>
        <dbReference type="NCBIfam" id="TIGR00838"/>
    </source>
</evidence>
<keyword evidence="9" id="KW-1185">Reference proteome</keyword>
<dbReference type="Proteomes" id="UP000623419">
    <property type="component" value="Unassembled WGS sequence"/>
</dbReference>
<dbReference type="PRINTS" id="PR00149">
    <property type="entry name" value="FUMRATELYASE"/>
</dbReference>
<dbReference type="Gene3D" id="1.10.275.10">
    <property type="entry name" value="Fumarase/aspartase (N-terminal domain)"/>
    <property type="match status" value="1"/>
</dbReference>
<sequence length="432" mass="46780">MSDLLWQKPGVQVDPRIQAFLAGDDVVLDREFIQDDITASAAHARGLARIGILTASECDELCRELDALSEDLKSGAFVLDDRFEDGHSAIESRLIERLGDTGRKIHTGRSRNDQVLVATRLWLKRKLLELQALCRETAEACLQRAEADAIPMPGYTHLQRAVVSSTAMWWAGFAEAFIDNAVRAGQAHDWIDANPLGTAAGYGVNLPLDREGSTKELGFARMQVSPIYAQLSRGKFEIAAVDALGAAALDLRRLAWDLSLFTTAEFGFVSLPAQYTTGSSIMPNKRNPDLVELLRATYASIAASRTELEQLLSLPSGYHRDLQFTKGALFHAFGRGLGAMALLPDLLRGLEWKTDRLAGAFDDGMYATDKAVELALAGLPFREAYKQAAAEPLPKSGADAQASLDARVSPGGAGELQLAVLKQRLGTITASA</sequence>
<keyword evidence="5" id="KW-0055">Arginine biosynthesis</keyword>
<dbReference type="PRINTS" id="PR00145">
    <property type="entry name" value="ARGSUCLYASE"/>
</dbReference>
<evidence type="ECO:0000256" key="1">
    <source>
        <dbReference type="ARBA" id="ARBA00000985"/>
    </source>
</evidence>
<protein>
    <recommendedName>
        <fullName evidence="4 6">Argininosuccinate lyase</fullName>
        <ecNumber evidence="4 6">4.3.2.1</ecNumber>
    </recommendedName>
</protein>
<dbReference type="CDD" id="cd01359">
    <property type="entry name" value="Argininosuccinate_lyase"/>
    <property type="match status" value="1"/>
</dbReference>
<organism evidence="8 9">
    <name type="scientific">Arenimonas soli</name>
    <dbReference type="NCBI Taxonomy" id="2269504"/>
    <lineage>
        <taxon>Bacteria</taxon>
        <taxon>Pseudomonadati</taxon>
        <taxon>Pseudomonadota</taxon>
        <taxon>Gammaproteobacteria</taxon>
        <taxon>Lysobacterales</taxon>
        <taxon>Lysobacteraceae</taxon>
        <taxon>Arenimonas</taxon>
    </lineage>
</organism>
<comment type="similarity">
    <text evidence="3">In the N-terminal section; belongs to the lyase 1 family. Argininosuccinate lyase subfamily.</text>
</comment>
<evidence type="ECO:0000313" key="8">
    <source>
        <dbReference type="EMBL" id="GGA73130.1"/>
    </source>
</evidence>
<accession>A0ABQ1HDY9</accession>
<reference evidence="9" key="1">
    <citation type="journal article" date="2019" name="Int. J. Syst. Evol. Microbiol.">
        <title>The Global Catalogue of Microorganisms (GCM) 10K type strain sequencing project: providing services to taxonomists for standard genome sequencing and annotation.</title>
        <authorList>
            <consortium name="The Broad Institute Genomics Platform"/>
            <consortium name="The Broad Institute Genome Sequencing Center for Infectious Disease"/>
            <person name="Wu L."/>
            <person name="Ma J."/>
        </authorList>
    </citation>
    <scope>NUCLEOTIDE SEQUENCE [LARGE SCALE GENOMIC DNA]</scope>
    <source>
        <strain evidence="9">CGMCC 1.15905</strain>
    </source>
</reference>
<comment type="pathway">
    <text evidence="2">Amino-acid biosynthesis; L-arginine biosynthesis; L-arginine from L-ornithine and carbamoyl phosphate: step 3/3.</text>
</comment>
<comment type="caution">
    <text evidence="8">The sequence shown here is derived from an EMBL/GenBank/DDBJ whole genome shotgun (WGS) entry which is preliminary data.</text>
</comment>
<dbReference type="SUPFAM" id="SSF48557">
    <property type="entry name" value="L-aspartase-like"/>
    <property type="match status" value="1"/>
</dbReference>
<dbReference type="InterPro" id="IPR001496">
    <property type="entry name" value="SOCS_box"/>
</dbReference>
<dbReference type="PROSITE" id="PS50225">
    <property type="entry name" value="SOCS"/>
    <property type="match status" value="1"/>
</dbReference>
<dbReference type="InterPro" id="IPR000362">
    <property type="entry name" value="Fumarate_lyase_fam"/>
</dbReference>
<dbReference type="PANTHER" id="PTHR43814">
    <property type="entry name" value="ARGININOSUCCINATE LYASE"/>
    <property type="match status" value="1"/>
</dbReference>
<gene>
    <name evidence="8" type="primary">argH</name>
    <name evidence="8" type="ORF">GCM10011521_09080</name>
</gene>
<comment type="catalytic activity">
    <reaction evidence="1">
        <text>2-(N(omega)-L-arginino)succinate = fumarate + L-arginine</text>
        <dbReference type="Rhea" id="RHEA:24020"/>
        <dbReference type="ChEBI" id="CHEBI:29806"/>
        <dbReference type="ChEBI" id="CHEBI:32682"/>
        <dbReference type="ChEBI" id="CHEBI:57472"/>
        <dbReference type="EC" id="4.3.2.1"/>
    </reaction>
</comment>
<dbReference type="InterPro" id="IPR009049">
    <property type="entry name" value="Argininosuccinate_lyase"/>
</dbReference>
<evidence type="ECO:0000259" key="7">
    <source>
        <dbReference type="PROSITE" id="PS50225"/>
    </source>
</evidence>
<dbReference type="Gene3D" id="1.20.200.10">
    <property type="entry name" value="Fumarase/aspartase (Central domain)"/>
    <property type="match status" value="1"/>
</dbReference>
<dbReference type="InterPro" id="IPR020557">
    <property type="entry name" value="Fumarate_lyase_CS"/>
</dbReference>
<dbReference type="InterPro" id="IPR008948">
    <property type="entry name" value="L-Aspartase-like"/>
</dbReference>
<proteinExistence type="inferred from homology"/>
<evidence type="ECO:0000256" key="2">
    <source>
        <dbReference type="ARBA" id="ARBA00004941"/>
    </source>
</evidence>
<dbReference type="RefSeq" id="WP_188661743.1">
    <property type="nucleotide sequence ID" value="NZ_BMKC01000001.1"/>
</dbReference>
<name>A0ABQ1HDY9_9GAMM</name>
<dbReference type="PROSITE" id="PS00163">
    <property type="entry name" value="FUMARATE_LYASES"/>
    <property type="match status" value="1"/>
</dbReference>
<dbReference type="Gene3D" id="1.10.40.30">
    <property type="entry name" value="Fumarase/aspartase (C-terminal domain)"/>
    <property type="match status" value="1"/>
</dbReference>
<feature type="domain" description="SOCS box" evidence="7">
    <location>
        <begin position="116"/>
        <end position="153"/>
    </location>
</feature>
<dbReference type="GO" id="GO:0016829">
    <property type="term" value="F:lyase activity"/>
    <property type="evidence" value="ECO:0007669"/>
    <property type="project" value="UniProtKB-KW"/>
</dbReference>